<dbReference type="Proteomes" id="UP001157034">
    <property type="component" value="Unassembled WGS sequence"/>
</dbReference>
<evidence type="ECO:0000259" key="8">
    <source>
        <dbReference type="PROSITE" id="PS50059"/>
    </source>
</evidence>
<name>A0ABQ6KEH7_9MICO</name>
<dbReference type="PROSITE" id="PS50059">
    <property type="entry name" value="FKBP_PPIASE"/>
    <property type="match status" value="1"/>
</dbReference>
<reference evidence="11" key="1">
    <citation type="journal article" date="2019" name="Int. J. Syst. Evol. Microbiol.">
        <title>The Global Catalogue of Microorganisms (GCM) 10K type strain sequencing project: providing services to taxonomists for standard genome sequencing and annotation.</title>
        <authorList>
            <consortium name="The Broad Institute Genomics Platform"/>
            <consortium name="The Broad Institute Genome Sequencing Center for Infectious Disease"/>
            <person name="Wu L."/>
            <person name="Ma J."/>
        </authorList>
    </citation>
    <scope>NUCLEOTIDE SEQUENCE [LARGE SCALE GENOMIC DNA]</scope>
    <source>
        <strain evidence="11">NBRC 108894</strain>
    </source>
</reference>
<dbReference type="PANTHER" id="PTHR43811:SF23">
    <property type="entry name" value="FKBP-TYPE 22 KDA PEPTIDYL-PROLYL CIS-TRANS ISOMERASE"/>
    <property type="match status" value="1"/>
</dbReference>
<dbReference type="EC" id="5.2.1.8" evidence="6"/>
<proteinExistence type="inferred from homology"/>
<sequence length="244" mass="26882">MDHAGRRCRAGESDEEAATRELTEETGLTGVPLGPVVWRRDAEFGWNGMVLRQHEVYYAIRVARFEPDRSGWTDLERGAQDEMRWWTTAELRTSTETIYPEALADLLDALDRAGRSMGLNGPMADMTKPEIDFIEGPAPTELVITDLVVGDGPEATPGARVDVHYVGVDFETGEQFDASWDRGESIEFPLAGLVRGWQEGIPGMRVGGRRQLVCPPAWAYGPAGGGHRLSGRTLVFVIDLLGVR</sequence>
<comment type="catalytic activity">
    <reaction evidence="1 5 6">
        <text>[protein]-peptidylproline (omega=180) = [protein]-peptidylproline (omega=0)</text>
        <dbReference type="Rhea" id="RHEA:16237"/>
        <dbReference type="Rhea" id="RHEA-COMP:10747"/>
        <dbReference type="Rhea" id="RHEA-COMP:10748"/>
        <dbReference type="ChEBI" id="CHEBI:83833"/>
        <dbReference type="ChEBI" id="CHEBI:83834"/>
        <dbReference type="EC" id="5.2.1.8"/>
    </reaction>
</comment>
<dbReference type="Pfam" id="PF00293">
    <property type="entry name" value="NUDIX"/>
    <property type="match status" value="1"/>
</dbReference>
<dbReference type="PROSITE" id="PS51462">
    <property type="entry name" value="NUDIX"/>
    <property type="match status" value="1"/>
</dbReference>
<dbReference type="InterPro" id="IPR000086">
    <property type="entry name" value="NUDIX_hydrolase_dom"/>
</dbReference>
<organism evidence="10 11">
    <name type="scientific">Pseudolysinimonas kribbensis</name>
    <dbReference type="NCBI Taxonomy" id="433641"/>
    <lineage>
        <taxon>Bacteria</taxon>
        <taxon>Bacillati</taxon>
        <taxon>Actinomycetota</taxon>
        <taxon>Actinomycetes</taxon>
        <taxon>Micrococcales</taxon>
        <taxon>Microbacteriaceae</taxon>
        <taxon>Pseudolysinimonas</taxon>
    </lineage>
</organism>
<dbReference type="Gene3D" id="3.10.50.40">
    <property type="match status" value="1"/>
</dbReference>
<dbReference type="InterPro" id="IPR046357">
    <property type="entry name" value="PPIase_dom_sf"/>
</dbReference>
<evidence type="ECO:0000256" key="6">
    <source>
        <dbReference type="RuleBase" id="RU003915"/>
    </source>
</evidence>
<comment type="caution">
    <text evidence="10">The sequence shown here is derived from an EMBL/GenBank/DDBJ whole genome shotgun (WGS) entry which is preliminary data.</text>
</comment>
<keyword evidence="4 5" id="KW-0413">Isomerase</keyword>
<dbReference type="Gene3D" id="3.90.79.10">
    <property type="entry name" value="Nucleoside Triphosphate Pyrophosphohydrolase"/>
    <property type="match status" value="1"/>
</dbReference>
<evidence type="ECO:0000256" key="4">
    <source>
        <dbReference type="ARBA" id="ARBA00023235"/>
    </source>
</evidence>
<keyword evidence="11" id="KW-1185">Reference proteome</keyword>
<evidence type="ECO:0000256" key="7">
    <source>
        <dbReference type="SAM" id="MobiDB-lite"/>
    </source>
</evidence>
<dbReference type="SUPFAM" id="SSF54534">
    <property type="entry name" value="FKBP-like"/>
    <property type="match status" value="1"/>
</dbReference>
<dbReference type="Pfam" id="PF00254">
    <property type="entry name" value="FKBP_C"/>
    <property type="match status" value="1"/>
</dbReference>
<keyword evidence="3 5" id="KW-0697">Rotamase</keyword>
<evidence type="ECO:0000313" key="11">
    <source>
        <dbReference type="Proteomes" id="UP001157034"/>
    </source>
</evidence>
<dbReference type="CDD" id="cd04685">
    <property type="entry name" value="NUDIX_Hydrolase"/>
    <property type="match status" value="1"/>
</dbReference>
<dbReference type="PANTHER" id="PTHR43811">
    <property type="entry name" value="FKBP-TYPE PEPTIDYL-PROLYL CIS-TRANS ISOMERASE FKPA"/>
    <property type="match status" value="1"/>
</dbReference>
<evidence type="ECO:0000259" key="9">
    <source>
        <dbReference type="PROSITE" id="PS51462"/>
    </source>
</evidence>
<evidence type="ECO:0000256" key="3">
    <source>
        <dbReference type="ARBA" id="ARBA00023110"/>
    </source>
</evidence>
<feature type="region of interest" description="Disordered" evidence="7">
    <location>
        <begin position="1"/>
        <end position="26"/>
    </location>
</feature>
<feature type="compositionally biased region" description="Basic and acidic residues" evidence="7">
    <location>
        <begin position="1"/>
        <end position="23"/>
    </location>
</feature>
<evidence type="ECO:0000256" key="5">
    <source>
        <dbReference type="PROSITE-ProRule" id="PRU00277"/>
    </source>
</evidence>
<dbReference type="InterPro" id="IPR001179">
    <property type="entry name" value="PPIase_FKBP_dom"/>
</dbReference>
<feature type="domain" description="Nudix hydrolase" evidence="9">
    <location>
        <begin position="1"/>
        <end position="110"/>
    </location>
</feature>
<dbReference type="InterPro" id="IPR015797">
    <property type="entry name" value="NUDIX_hydrolase-like_dom_sf"/>
</dbReference>
<evidence type="ECO:0000256" key="2">
    <source>
        <dbReference type="ARBA" id="ARBA00006577"/>
    </source>
</evidence>
<accession>A0ABQ6KEH7</accession>
<evidence type="ECO:0000256" key="1">
    <source>
        <dbReference type="ARBA" id="ARBA00000971"/>
    </source>
</evidence>
<protein>
    <recommendedName>
        <fullName evidence="6">Peptidyl-prolyl cis-trans isomerase</fullName>
        <ecNumber evidence="6">5.2.1.8</ecNumber>
    </recommendedName>
</protein>
<feature type="domain" description="PPIase FKBP-type" evidence="8">
    <location>
        <begin position="158"/>
        <end position="244"/>
    </location>
</feature>
<evidence type="ECO:0000313" key="10">
    <source>
        <dbReference type="EMBL" id="GMA97024.1"/>
    </source>
</evidence>
<dbReference type="SUPFAM" id="SSF55811">
    <property type="entry name" value="Nudix"/>
    <property type="match status" value="1"/>
</dbReference>
<comment type="similarity">
    <text evidence="2 6">Belongs to the FKBP-type PPIase family.</text>
</comment>
<dbReference type="EMBL" id="BSVB01000001">
    <property type="protein sequence ID" value="GMA97024.1"/>
    <property type="molecule type" value="Genomic_DNA"/>
</dbReference>
<gene>
    <name evidence="10" type="ORF">GCM10025881_38480</name>
</gene>